<dbReference type="GO" id="GO:0022857">
    <property type="term" value="F:transmembrane transporter activity"/>
    <property type="evidence" value="ECO:0007669"/>
    <property type="project" value="InterPro"/>
</dbReference>
<evidence type="ECO:0000256" key="6">
    <source>
        <dbReference type="SAM" id="Phobius"/>
    </source>
</evidence>
<name>F0X9Q4_GROCL</name>
<feature type="domain" description="Major facilitator superfamily (MFS) profile" evidence="7">
    <location>
        <begin position="54"/>
        <end position="299"/>
    </location>
</feature>
<evidence type="ECO:0000256" key="1">
    <source>
        <dbReference type="ARBA" id="ARBA00004141"/>
    </source>
</evidence>
<dbReference type="eggNOG" id="KOG2533">
    <property type="taxonomic scope" value="Eukaryota"/>
</dbReference>
<accession>F0X9Q4</accession>
<dbReference type="EMBL" id="GL629735">
    <property type="protein sequence ID" value="EFX06176.1"/>
    <property type="molecule type" value="Genomic_DNA"/>
</dbReference>
<organism evidence="9">
    <name type="scientific">Grosmannia clavigera (strain kw1407 / UAMH 11150)</name>
    <name type="common">Blue stain fungus</name>
    <name type="synonym">Graphiocladiella clavigera</name>
    <dbReference type="NCBI Taxonomy" id="655863"/>
    <lineage>
        <taxon>Eukaryota</taxon>
        <taxon>Fungi</taxon>
        <taxon>Dikarya</taxon>
        <taxon>Ascomycota</taxon>
        <taxon>Pezizomycotina</taxon>
        <taxon>Sordariomycetes</taxon>
        <taxon>Sordariomycetidae</taxon>
        <taxon>Ophiostomatales</taxon>
        <taxon>Ophiostomataceae</taxon>
        <taxon>Leptographium</taxon>
    </lineage>
</organism>
<reference evidence="8 9" key="1">
    <citation type="journal article" date="2011" name="Proc. Natl. Acad. Sci. U.S.A.">
        <title>Genome and transcriptome analyses of the mountain pine beetle-fungal symbiont Grosmannia clavigera, a lodgepole pine pathogen.</title>
        <authorList>
            <person name="DiGuistini S."/>
            <person name="Wang Y."/>
            <person name="Liao N.Y."/>
            <person name="Taylor G."/>
            <person name="Tanguay P."/>
            <person name="Feau N."/>
            <person name="Henrissat B."/>
            <person name="Chan S.K."/>
            <person name="Hesse-Orce U."/>
            <person name="Alamouti S.M."/>
            <person name="Tsui C.K.M."/>
            <person name="Docking R.T."/>
            <person name="Levasseur A."/>
            <person name="Haridas S."/>
            <person name="Robertson G."/>
            <person name="Birol I."/>
            <person name="Holt R.A."/>
            <person name="Marra M.A."/>
            <person name="Hamelin R.C."/>
            <person name="Hirst M."/>
            <person name="Jones S.J.M."/>
            <person name="Bohlmann J."/>
            <person name="Breuil C."/>
        </authorList>
    </citation>
    <scope>NUCLEOTIDE SEQUENCE [LARGE SCALE GENOMIC DNA]</scope>
    <source>
        <strain evidence="9">kw1407 / UAMH 11150</strain>
    </source>
</reference>
<dbReference type="PANTHER" id="PTHR43791:SF18">
    <property type="entry name" value="NICOTINIC ACID TRANSPORTER TNA1, PUTATIVE (AFU_ORTHOLOGUE AFUA_3G03820)-RELATED"/>
    <property type="match status" value="1"/>
</dbReference>
<feature type="transmembrane region" description="Helical" evidence="6">
    <location>
        <begin position="180"/>
        <end position="201"/>
    </location>
</feature>
<dbReference type="Proteomes" id="UP000007796">
    <property type="component" value="Unassembled WGS sequence"/>
</dbReference>
<dbReference type="SUPFAM" id="SSF103473">
    <property type="entry name" value="MFS general substrate transporter"/>
    <property type="match status" value="1"/>
</dbReference>
<protein>
    <submittedName>
        <fullName evidence="8">Major facilitator superfamily transporter nicotinic acid transporter</fullName>
    </submittedName>
</protein>
<comment type="subcellular location">
    <subcellularLocation>
        <location evidence="1">Membrane</location>
        <topology evidence="1">Multi-pass membrane protein</topology>
    </subcellularLocation>
</comment>
<proteinExistence type="predicted"/>
<keyword evidence="3 6" id="KW-0812">Transmembrane</keyword>
<evidence type="ECO:0000313" key="8">
    <source>
        <dbReference type="EMBL" id="EFX06176.1"/>
    </source>
</evidence>
<keyword evidence="2" id="KW-0813">Transport</keyword>
<dbReference type="AlphaFoldDB" id="F0X9Q4"/>
<feature type="transmembrane region" description="Helical" evidence="6">
    <location>
        <begin position="277"/>
        <end position="296"/>
    </location>
</feature>
<dbReference type="FunCoup" id="F0X9Q4">
    <property type="interactions" value="6"/>
</dbReference>
<dbReference type="GeneID" id="25977435"/>
<evidence type="ECO:0000256" key="3">
    <source>
        <dbReference type="ARBA" id="ARBA00022692"/>
    </source>
</evidence>
<feature type="transmembrane region" description="Helical" evidence="6">
    <location>
        <begin position="91"/>
        <end position="113"/>
    </location>
</feature>
<dbReference type="InterPro" id="IPR011701">
    <property type="entry name" value="MFS"/>
</dbReference>
<dbReference type="Pfam" id="PF07690">
    <property type="entry name" value="MFS_1"/>
    <property type="match status" value="1"/>
</dbReference>
<feature type="transmembrane region" description="Helical" evidence="6">
    <location>
        <begin position="119"/>
        <end position="139"/>
    </location>
</feature>
<dbReference type="FunFam" id="1.20.1250.20:FF:000034">
    <property type="entry name" value="MFS general substrate transporter"/>
    <property type="match status" value="1"/>
</dbReference>
<evidence type="ECO:0000256" key="2">
    <source>
        <dbReference type="ARBA" id="ARBA00022448"/>
    </source>
</evidence>
<evidence type="ECO:0000313" key="9">
    <source>
        <dbReference type="Proteomes" id="UP000007796"/>
    </source>
</evidence>
<keyword evidence="4 6" id="KW-1133">Transmembrane helix</keyword>
<evidence type="ECO:0000256" key="4">
    <source>
        <dbReference type="ARBA" id="ARBA00022989"/>
    </source>
</evidence>
<evidence type="ECO:0000256" key="5">
    <source>
        <dbReference type="ARBA" id="ARBA00023136"/>
    </source>
</evidence>
<dbReference type="OrthoDB" id="2962993at2759"/>
<feature type="transmembrane region" description="Helical" evidence="6">
    <location>
        <begin position="213"/>
        <end position="235"/>
    </location>
</feature>
<dbReference type="InterPro" id="IPR036259">
    <property type="entry name" value="MFS_trans_sf"/>
</dbReference>
<dbReference type="InterPro" id="IPR020846">
    <property type="entry name" value="MFS_dom"/>
</dbReference>
<dbReference type="InParanoid" id="F0X9Q4"/>
<dbReference type="HOGENOM" id="CLU_001265_0_2_1"/>
<sequence length="299" mass="33794">MTLTEGKAYSIEQVEAALSEKTSNGADRGLNSSNQPLYNDKETTRVLHKVDWRLVPVLTLLYTVSFLDKGNIGNAKVAGMTRDLHMTGTQYNIALTMFFFPYAVFEIPSNIVLKLMRPSLWLTILVIAWGIVMTCQGTVQNYHGLLVTRILLGFFEAGFFPASTYLLGDWYCRFELQWRLSVFFSASSMAGAFSGLLAFAIEKMDGIGKLAGWRWIYILEGIATVLIGCVIPWILPDSPERASFLTSQEKEFIRNRLEQDSGTSSGRVQTADPLKWAYVWAAVLDWKIWFTVFIYWGNT</sequence>
<dbReference type="Gene3D" id="1.20.1250.20">
    <property type="entry name" value="MFS general substrate transporter like domains"/>
    <property type="match status" value="1"/>
</dbReference>
<feature type="transmembrane region" description="Helical" evidence="6">
    <location>
        <begin position="146"/>
        <end position="168"/>
    </location>
</feature>
<keyword evidence="9" id="KW-1185">Reference proteome</keyword>
<gene>
    <name evidence="8" type="ORF">CMQ_4245</name>
</gene>
<dbReference type="RefSeq" id="XP_014175658.1">
    <property type="nucleotide sequence ID" value="XM_014320183.1"/>
</dbReference>
<dbReference type="GO" id="GO:0016020">
    <property type="term" value="C:membrane"/>
    <property type="evidence" value="ECO:0007669"/>
    <property type="project" value="UniProtKB-SubCell"/>
</dbReference>
<dbReference type="PANTHER" id="PTHR43791">
    <property type="entry name" value="PERMEASE-RELATED"/>
    <property type="match status" value="1"/>
</dbReference>
<evidence type="ECO:0000259" key="7">
    <source>
        <dbReference type="PROSITE" id="PS50850"/>
    </source>
</evidence>
<keyword evidence="5 6" id="KW-0472">Membrane</keyword>
<dbReference type="PROSITE" id="PS50850">
    <property type="entry name" value="MFS"/>
    <property type="match status" value="1"/>
</dbReference>